<evidence type="ECO:0000313" key="5">
    <source>
        <dbReference type="Proteomes" id="UP000281553"/>
    </source>
</evidence>
<evidence type="ECO:0000259" key="3">
    <source>
        <dbReference type="PROSITE" id="PS50011"/>
    </source>
</evidence>
<dbReference type="InterPro" id="IPR008266">
    <property type="entry name" value="Tyr_kinase_AS"/>
</dbReference>
<organism evidence="4 5">
    <name type="scientific">Dibothriocephalus latus</name>
    <name type="common">Fish tapeworm</name>
    <name type="synonym">Diphyllobothrium latum</name>
    <dbReference type="NCBI Taxonomy" id="60516"/>
    <lineage>
        <taxon>Eukaryota</taxon>
        <taxon>Metazoa</taxon>
        <taxon>Spiralia</taxon>
        <taxon>Lophotrochozoa</taxon>
        <taxon>Platyhelminthes</taxon>
        <taxon>Cestoda</taxon>
        <taxon>Eucestoda</taxon>
        <taxon>Diphyllobothriidea</taxon>
        <taxon>Diphyllobothriidae</taxon>
        <taxon>Dibothriocephalus</taxon>
    </lineage>
</organism>
<dbReference type="PANTHER" id="PTHR24346">
    <property type="entry name" value="MAP/MICROTUBULE AFFINITY-REGULATING KINASE"/>
    <property type="match status" value="1"/>
</dbReference>
<dbReference type="SMART" id="SM00220">
    <property type="entry name" value="S_TKc"/>
    <property type="match status" value="1"/>
</dbReference>
<evidence type="ECO:0000256" key="1">
    <source>
        <dbReference type="ARBA" id="ARBA00022741"/>
    </source>
</evidence>
<dbReference type="Pfam" id="PF00069">
    <property type="entry name" value="Pkinase"/>
    <property type="match status" value="1"/>
</dbReference>
<dbReference type="EMBL" id="UYRU01004490">
    <property type="protein sequence ID" value="VDK37504.1"/>
    <property type="molecule type" value="Genomic_DNA"/>
</dbReference>
<dbReference type="PROSITE" id="PS00109">
    <property type="entry name" value="PROTEIN_KINASE_TYR"/>
    <property type="match status" value="1"/>
</dbReference>
<evidence type="ECO:0000313" key="4">
    <source>
        <dbReference type="EMBL" id="VDK37504.1"/>
    </source>
</evidence>
<keyword evidence="5" id="KW-1185">Reference proteome</keyword>
<dbReference type="GO" id="GO:0005524">
    <property type="term" value="F:ATP binding"/>
    <property type="evidence" value="ECO:0007669"/>
    <property type="project" value="UniProtKB-KW"/>
</dbReference>
<dbReference type="InterPro" id="IPR000719">
    <property type="entry name" value="Prot_kinase_dom"/>
</dbReference>
<dbReference type="Proteomes" id="UP000281553">
    <property type="component" value="Unassembled WGS sequence"/>
</dbReference>
<dbReference type="GO" id="GO:0005737">
    <property type="term" value="C:cytoplasm"/>
    <property type="evidence" value="ECO:0007669"/>
    <property type="project" value="TreeGrafter"/>
</dbReference>
<dbReference type="PROSITE" id="PS50011">
    <property type="entry name" value="PROTEIN_KINASE_DOM"/>
    <property type="match status" value="1"/>
</dbReference>
<keyword evidence="2" id="KW-0067">ATP-binding</keyword>
<dbReference type="Gene3D" id="3.30.200.20">
    <property type="entry name" value="Phosphorylase Kinase, domain 1"/>
    <property type="match status" value="1"/>
</dbReference>
<feature type="domain" description="Protein kinase" evidence="3">
    <location>
        <begin position="1"/>
        <end position="145"/>
    </location>
</feature>
<evidence type="ECO:0000256" key="2">
    <source>
        <dbReference type="ARBA" id="ARBA00022840"/>
    </source>
</evidence>
<proteinExistence type="predicted"/>
<dbReference type="GO" id="GO:0035556">
    <property type="term" value="P:intracellular signal transduction"/>
    <property type="evidence" value="ECO:0007669"/>
    <property type="project" value="TreeGrafter"/>
</dbReference>
<accession>A0A3P6QY47</accession>
<sequence length="145" mass="16550">MARAPNGKKLALTERKTNNGESFSGSAMREIAILRELKHENILTLLDVPNTKSSSELVFEYEDLKSIINGPGLHEEAVRNYFKQILSGLAYCHQNNIVHRDLRPENILITENNVIKIVGFGKFCGPHSCLFERFFWPTSRLFLCK</sequence>
<reference evidence="4 5" key="1">
    <citation type="submission" date="2018-11" db="EMBL/GenBank/DDBJ databases">
        <authorList>
            <consortium name="Pathogen Informatics"/>
        </authorList>
    </citation>
    <scope>NUCLEOTIDE SEQUENCE [LARGE SCALE GENOMIC DNA]</scope>
</reference>
<dbReference type="PANTHER" id="PTHR24346:SF30">
    <property type="entry name" value="MATERNAL EMBRYONIC LEUCINE ZIPPER KINASE"/>
    <property type="match status" value="1"/>
</dbReference>
<gene>
    <name evidence="4" type="ORF">DILT_LOCUS866</name>
</gene>
<name>A0A3P6QY47_DIBLA</name>
<dbReference type="SUPFAM" id="SSF56112">
    <property type="entry name" value="Protein kinase-like (PK-like)"/>
    <property type="match status" value="1"/>
</dbReference>
<dbReference type="Gene3D" id="1.10.510.10">
    <property type="entry name" value="Transferase(Phosphotransferase) domain 1"/>
    <property type="match status" value="1"/>
</dbReference>
<dbReference type="OrthoDB" id="4062651at2759"/>
<dbReference type="InterPro" id="IPR011009">
    <property type="entry name" value="Kinase-like_dom_sf"/>
</dbReference>
<keyword evidence="1" id="KW-0547">Nucleotide-binding</keyword>
<dbReference type="AlphaFoldDB" id="A0A3P6QY47"/>
<protein>
    <recommendedName>
        <fullName evidence="3">Protein kinase domain-containing protein</fullName>
    </recommendedName>
</protein>
<dbReference type="GO" id="GO:0004674">
    <property type="term" value="F:protein serine/threonine kinase activity"/>
    <property type="evidence" value="ECO:0007669"/>
    <property type="project" value="TreeGrafter"/>
</dbReference>